<dbReference type="STRING" id="595434.RISK_004135"/>
<feature type="domain" description="VOC" evidence="3">
    <location>
        <begin position="9"/>
        <end position="137"/>
    </location>
</feature>
<dbReference type="PROSITE" id="PS51819">
    <property type="entry name" value="VOC"/>
    <property type="match status" value="1"/>
</dbReference>
<dbReference type="Proteomes" id="UP000036367">
    <property type="component" value="Unassembled WGS sequence"/>
</dbReference>
<dbReference type="GO" id="GO:0046491">
    <property type="term" value="P:L-methylmalonyl-CoA metabolic process"/>
    <property type="evidence" value="ECO:0007669"/>
    <property type="project" value="TreeGrafter"/>
</dbReference>
<dbReference type="InterPro" id="IPR037523">
    <property type="entry name" value="VOC_core"/>
</dbReference>
<keyword evidence="4" id="KW-0413">Isomerase</keyword>
<evidence type="ECO:0000313" key="4">
    <source>
        <dbReference type="EMBL" id="KLU03728.1"/>
    </source>
</evidence>
<name>A0A0J1BB16_RHOIS</name>
<dbReference type="CDD" id="cd07249">
    <property type="entry name" value="MMCE"/>
    <property type="match status" value="1"/>
</dbReference>
<dbReference type="SUPFAM" id="SSF54593">
    <property type="entry name" value="Glyoxalase/Bleomycin resistance protein/Dihydroxybiphenyl dioxygenase"/>
    <property type="match status" value="1"/>
</dbReference>
<dbReference type="InterPro" id="IPR029068">
    <property type="entry name" value="Glyas_Bleomycin-R_OHBP_Dase"/>
</dbReference>
<dbReference type="EC" id="5.1.99.1" evidence="4"/>
<dbReference type="PATRIC" id="fig|595434.4.peg.3918"/>
<dbReference type="OrthoDB" id="9795618at2"/>
<accession>A0A0J1BB16</accession>
<dbReference type="PANTHER" id="PTHR43048:SF3">
    <property type="entry name" value="METHYLMALONYL-COA EPIMERASE, MITOCHONDRIAL"/>
    <property type="match status" value="1"/>
</dbReference>
<dbReference type="RefSeq" id="WP_047815447.1">
    <property type="nucleotide sequence ID" value="NZ_LECT01000031.1"/>
</dbReference>
<keyword evidence="2" id="KW-0479">Metal-binding</keyword>
<evidence type="ECO:0000259" key="3">
    <source>
        <dbReference type="PROSITE" id="PS51819"/>
    </source>
</evidence>
<dbReference type="PANTHER" id="PTHR43048">
    <property type="entry name" value="METHYLMALONYL-COA EPIMERASE"/>
    <property type="match status" value="1"/>
</dbReference>
<keyword evidence="5" id="KW-1185">Reference proteome</keyword>
<dbReference type="Gene3D" id="3.10.180.10">
    <property type="entry name" value="2,3-Dihydroxybiphenyl 1,2-Dioxygenase, domain 1"/>
    <property type="match status" value="1"/>
</dbReference>
<comment type="caution">
    <text evidence="4">The sequence shown here is derived from an EMBL/GenBank/DDBJ whole genome shotgun (WGS) entry which is preliminary data.</text>
</comment>
<evidence type="ECO:0000256" key="1">
    <source>
        <dbReference type="ARBA" id="ARBA00009308"/>
    </source>
</evidence>
<organism evidence="4 5">
    <name type="scientific">Rhodopirellula islandica</name>
    <dbReference type="NCBI Taxonomy" id="595434"/>
    <lineage>
        <taxon>Bacteria</taxon>
        <taxon>Pseudomonadati</taxon>
        <taxon>Planctomycetota</taxon>
        <taxon>Planctomycetia</taxon>
        <taxon>Pirellulales</taxon>
        <taxon>Pirellulaceae</taxon>
        <taxon>Rhodopirellula</taxon>
    </lineage>
</organism>
<gene>
    <name evidence="4" type="ORF">RISK_004135</name>
</gene>
<reference evidence="4" key="1">
    <citation type="submission" date="2015-05" db="EMBL/GenBank/DDBJ databases">
        <title>Permanent draft genome of Rhodopirellula islandicus K833.</title>
        <authorList>
            <person name="Kizina J."/>
            <person name="Richter M."/>
            <person name="Glockner F.O."/>
            <person name="Harder J."/>
        </authorList>
    </citation>
    <scope>NUCLEOTIDE SEQUENCE [LARGE SCALE GENOMIC DNA]</scope>
    <source>
        <strain evidence="4">K833</strain>
    </source>
</reference>
<dbReference type="EMBL" id="LECT01000031">
    <property type="protein sequence ID" value="KLU03728.1"/>
    <property type="molecule type" value="Genomic_DNA"/>
</dbReference>
<comment type="similarity">
    <text evidence="1">Belongs to the methylmalonyl-CoA epimerase family.</text>
</comment>
<dbReference type="GO" id="GO:0004493">
    <property type="term" value="F:methylmalonyl-CoA epimerase activity"/>
    <property type="evidence" value="ECO:0007669"/>
    <property type="project" value="UniProtKB-EC"/>
</dbReference>
<evidence type="ECO:0000256" key="2">
    <source>
        <dbReference type="ARBA" id="ARBA00022723"/>
    </source>
</evidence>
<dbReference type="Pfam" id="PF13669">
    <property type="entry name" value="Glyoxalase_4"/>
    <property type="match status" value="1"/>
</dbReference>
<protein>
    <submittedName>
        <fullName evidence="4">Methylmalonyl-CoA epimerase</fullName>
        <ecNumber evidence="4">5.1.99.1</ecNumber>
    </submittedName>
</protein>
<dbReference type="InterPro" id="IPR017515">
    <property type="entry name" value="MeMalonyl-CoA_epimerase"/>
</dbReference>
<dbReference type="GO" id="GO:0046872">
    <property type="term" value="F:metal ion binding"/>
    <property type="evidence" value="ECO:0007669"/>
    <property type="project" value="UniProtKB-KW"/>
</dbReference>
<dbReference type="InterPro" id="IPR051785">
    <property type="entry name" value="MMCE/EMCE_epimerase"/>
</dbReference>
<proteinExistence type="inferred from homology"/>
<sequence length="138" mass="15480">MSETPLFKKLDHIAIVVRDTDEALAFYRDQLGLPVVVDEYIQSGNVRLTHLDMGNLHLQLVQPLTDDHPLMDHLNQNGEGLHHLCFETTDVGQTFAELPARRMTPKNETPHDGVLSKKAGFIDPATTRGVIWEMTGPQ</sequence>
<dbReference type="AlphaFoldDB" id="A0A0J1BB16"/>
<evidence type="ECO:0000313" key="5">
    <source>
        <dbReference type="Proteomes" id="UP000036367"/>
    </source>
</evidence>